<protein>
    <recommendedName>
        <fullName evidence="3">Reverse transcriptase</fullName>
    </recommendedName>
</protein>
<evidence type="ECO:0000313" key="1">
    <source>
        <dbReference type="EMBL" id="OWZ02807.1"/>
    </source>
</evidence>
<reference evidence="2" key="1">
    <citation type="submission" date="2017-03" db="EMBL/GenBank/DDBJ databases">
        <title>Phytopthora megakarya and P. palmivora, two closely related causual agents of cacao black pod achieved similar genome size and gene model numbers by different mechanisms.</title>
        <authorList>
            <person name="Ali S."/>
            <person name="Shao J."/>
            <person name="Larry D.J."/>
            <person name="Kronmiller B."/>
            <person name="Shen D."/>
            <person name="Strem M.D."/>
            <person name="Melnick R.L."/>
            <person name="Guiltinan M.J."/>
            <person name="Tyler B.M."/>
            <person name="Meinhardt L.W."/>
            <person name="Bailey B.A."/>
        </authorList>
    </citation>
    <scope>NUCLEOTIDE SEQUENCE [LARGE SCALE GENOMIC DNA]</scope>
    <source>
        <strain evidence="2">zdho120</strain>
    </source>
</reference>
<proteinExistence type="predicted"/>
<organism evidence="1 2">
    <name type="scientific">Phytophthora megakarya</name>
    <dbReference type="NCBI Taxonomy" id="4795"/>
    <lineage>
        <taxon>Eukaryota</taxon>
        <taxon>Sar</taxon>
        <taxon>Stramenopiles</taxon>
        <taxon>Oomycota</taxon>
        <taxon>Peronosporomycetes</taxon>
        <taxon>Peronosporales</taxon>
        <taxon>Peronosporaceae</taxon>
        <taxon>Phytophthora</taxon>
    </lineage>
</organism>
<dbReference type="AlphaFoldDB" id="A0A225VDE4"/>
<accession>A0A225VDE4</accession>
<dbReference type="OrthoDB" id="125447at2759"/>
<comment type="caution">
    <text evidence="1">The sequence shown here is derived from an EMBL/GenBank/DDBJ whole genome shotgun (WGS) entry which is preliminary data.</text>
</comment>
<sequence length="519" mass="58690">LADIVRLRRGETPDDCRPYKGLNPTLLAQLLPCYAFVDLLVSIARQGILPVWTAANPTARRSPRNHKLAQQYLPAPLKSIRRGQVDGTYLIVDVKMLEHWDNIQCSPFGAVEKKGIDPHIEIRPIHDLSYPVETSTNDRFYTDCAPDIIYTGVMILASRIERAARDNPGTVIKLLKGDVKTAFRHLMVHAEHVRWLRATIPEGNTLVIDLAVPFGWSGSLVFYGAFGRAIKTLVSSNSPATIFDSEDEEPFFGFEWVDDHVLVEPDRADRLEIAEATLRLSLLAVLGPTSINDSKFSSWCTKLQVLGPIWNTTNLTVSMPRENVTKWLDRVMQILVCATVTKNQQLHTVCSRLKTARLSDASWRDLEWFRYILIYGHLKELPLHFFGALPCPDIHLNMDASNTGLAVLYPSTVKFIQLTFDAEEKLLIQDAETSGFTINVREHFRMALAALCWGEQVQIHFIMPHVVCWRDNATAVTWINSLQSKIHFHRNQPRHQYYSSCFQHSTVGAASPGFLESHG</sequence>
<name>A0A225VDE4_9STRA</name>
<gene>
    <name evidence="1" type="ORF">PHMEG_00025565</name>
</gene>
<feature type="non-terminal residue" evidence="1">
    <location>
        <position position="1"/>
    </location>
</feature>
<evidence type="ECO:0000313" key="2">
    <source>
        <dbReference type="Proteomes" id="UP000198211"/>
    </source>
</evidence>
<dbReference type="PANTHER" id="PTHR33050">
    <property type="entry name" value="REVERSE TRANSCRIPTASE DOMAIN-CONTAINING PROTEIN"/>
    <property type="match status" value="1"/>
</dbReference>
<keyword evidence="2" id="KW-1185">Reference proteome</keyword>
<evidence type="ECO:0008006" key="3">
    <source>
        <dbReference type="Google" id="ProtNLM"/>
    </source>
</evidence>
<dbReference type="InterPro" id="IPR052055">
    <property type="entry name" value="Hepadnavirus_pol/RT"/>
</dbReference>
<dbReference type="EMBL" id="NBNE01005922">
    <property type="protein sequence ID" value="OWZ02807.1"/>
    <property type="molecule type" value="Genomic_DNA"/>
</dbReference>
<dbReference type="PANTHER" id="PTHR33050:SF7">
    <property type="entry name" value="RIBONUCLEASE H"/>
    <property type="match status" value="1"/>
</dbReference>
<dbReference type="Proteomes" id="UP000198211">
    <property type="component" value="Unassembled WGS sequence"/>
</dbReference>